<evidence type="ECO:0000313" key="2">
    <source>
        <dbReference type="EMBL" id="GGQ46994.1"/>
    </source>
</evidence>
<dbReference type="Gene3D" id="3.40.50.720">
    <property type="entry name" value="NAD(P)-binding Rossmann-like Domain"/>
    <property type="match status" value="1"/>
</dbReference>
<dbReference type="Pfam" id="PF00106">
    <property type="entry name" value="adh_short"/>
    <property type="match status" value="1"/>
</dbReference>
<evidence type="ECO:0000256" key="1">
    <source>
        <dbReference type="SAM" id="MobiDB-lite"/>
    </source>
</evidence>
<name>A0A918B946_9ACTN</name>
<dbReference type="Proteomes" id="UP000620156">
    <property type="component" value="Unassembled WGS sequence"/>
</dbReference>
<sequence>MASILITGATNAPGLALAEELAEARHQLLLHGRDPQRPVPVAQRFGAGQYIAGLSAPAETQRPAAEVAARHGRLDLLVDNAGLASPGTAPSEACRQTDTGSGWR</sequence>
<feature type="compositionally biased region" description="Polar residues" evidence="1">
    <location>
        <begin position="94"/>
        <end position="104"/>
    </location>
</feature>
<keyword evidence="3" id="KW-1185">Reference proteome</keyword>
<dbReference type="SUPFAM" id="SSF51735">
    <property type="entry name" value="NAD(P)-binding Rossmann-fold domains"/>
    <property type="match status" value="1"/>
</dbReference>
<feature type="region of interest" description="Disordered" evidence="1">
    <location>
        <begin position="81"/>
        <end position="104"/>
    </location>
</feature>
<evidence type="ECO:0008006" key="4">
    <source>
        <dbReference type="Google" id="ProtNLM"/>
    </source>
</evidence>
<accession>A0A918B946</accession>
<protein>
    <recommendedName>
        <fullName evidence="4">Short-chain dehydrogenase</fullName>
    </recommendedName>
</protein>
<dbReference type="InterPro" id="IPR002347">
    <property type="entry name" value="SDR_fam"/>
</dbReference>
<gene>
    <name evidence="2" type="ORF">GCM10010145_14860</name>
</gene>
<reference evidence="2" key="1">
    <citation type="journal article" date="2014" name="Int. J. Syst. Evol. Microbiol.">
        <title>Complete genome sequence of Corynebacterium casei LMG S-19264T (=DSM 44701T), isolated from a smear-ripened cheese.</title>
        <authorList>
            <consortium name="US DOE Joint Genome Institute (JGI-PGF)"/>
            <person name="Walter F."/>
            <person name="Albersmeier A."/>
            <person name="Kalinowski J."/>
            <person name="Ruckert C."/>
        </authorList>
    </citation>
    <scope>NUCLEOTIDE SEQUENCE</scope>
    <source>
        <strain evidence="2">JCM 3131</strain>
    </source>
</reference>
<dbReference type="PRINTS" id="PR00081">
    <property type="entry name" value="GDHRDH"/>
</dbReference>
<organism evidence="2 3">
    <name type="scientific">Streptomyces ruber</name>
    <dbReference type="NCBI Taxonomy" id="83378"/>
    <lineage>
        <taxon>Bacteria</taxon>
        <taxon>Bacillati</taxon>
        <taxon>Actinomycetota</taxon>
        <taxon>Actinomycetes</taxon>
        <taxon>Kitasatosporales</taxon>
        <taxon>Streptomycetaceae</taxon>
        <taxon>Streptomyces</taxon>
    </lineage>
</organism>
<dbReference type="InterPro" id="IPR036291">
    <property type="entry name" value="NAD(P)-bd_dom_sf"/>
</dbReference>
<reference evidence="2" key="2">
    <citation type="submission" date="2020-09" db="EMBL/GenBank/DDBJ databases">
        <authorList>
            <person name="Sun Q."/>
            <person name="Ohkuma M."/>
        </authorList>
    </citation>
    <scope>NUCLEOTIDE SEQUENCE</scope>
    <source>
        <strain evidence="2">JCM 3131</strain>
    </source>
</reference>
<evidence type="ECO:0000313" key="3">
    <source>
        <dbReference type="Proteomes" id="UP000620156"/>
    </source>
</evidence>
<dbReference type="RefSeq" id="WP_189215852.1">
    <property type="nucleotide sequence ID" value="NZ_BMQK01000002.1"/>
</dbReference>
<comment type="caution">
    <text evidence="2">The sequence shown here is derived from an EMBL/GenBank/DDBJ whole genome shotgun (WGS) entry which is preliminary data.</text>
</comment>
<proteinExistence type="predicted"/>
<dbReference type="AlphaFoldDB" id="A0A918B946"/>
<dbReference type="EMBL" id="BMQK01000002">
    <property type="protein sequence ID" value="GGQ46994.1"/>
    <property type="molecule type" value="Genomic_DNA"/>
</dbReference>